<name>A0ABN5PD48_9VIBR</name>
<reference evidence="2 3" key="1">
    <citation type="submission" date="2018-08" db="EMBL/GenBank/DDBJ databases">
        <title>Genomic taxonomy of the Vibrionaceae family.</title>
        <authorList>
            <person name="Gomez-Gil B."/>
            <person name="Tanaka M."/>
            <person name="Sawabe T."/>
            <person name="Enciso-Ibarra K."/>
        </authorList>
    </citation>
    <scope>NUCLEOTIDE SEQUENCE [LARGE SCALE GENOMIC DNA]</scope>
    <source>
        <strain evidence="2 3">CAIM 1831</strain>
    </source>
</reference>
<dbReference type="Proteomes" id="UP000262832">
    <property type="component" value="Chromosome I"/>
</dbReference>
<keyword evidence="3" id="KW-1185">Reference proteome</keyword>
<protein>
    <submittedName>
        <fullName evidence="2">Uncharacterized protein</fullName>
    </submittedName>
</protein>
<dbReference type="EMBL" id="CP032093">
    <property type="protein sequence ID" value="AXY01234.1"/>
    <property type="molecule type" value="Genomic_DNA"/>
</dbReference>
<evidence type="ECO:0000313" key="3">
    <source>
        <dbReference type="Proteomes" id="UP000262832"/>
    </source>
</evidence>
<evidence type="ECO:0000256" key="1">
    <source>
        <dbReference type="SAM" id="Phobius"/>
    </source>
</evidence>
<keyword evidence="1" id="KW-1133">Transmembrane helix</keyword>
<proteinExistence type="predicted"/>
<keyword evidence="1" id="KW-0812">Transmembrane</keyword>
<sequence>MTNIRKIHCNYCGVDTNHELKASHSKHDYEEEDINGQSYLRYYEESEFNFGYVEVVILLVLKILILAQV</sequence>
<accession>A0ABN5PD48</accession>
<evidence type="ECO:0000313" key="2">
    <source>
        <dbReference type="EMBL" id="AXY01234.1"/>
    </source>
</evidence>
<gene>
    <name evidence="2" type="ORF">D1115_08570</name>
</gene>
<keyword evidence="1" id="KW-0472">Membrane</keyword>
<feature type="transmembrane region" description="Helical" evidence="1">
    <location>
        <begin position="50"/>
        <end position="67"/>
    </location>
</feature>
<organism evidence="2 3">
    <name type="scientific">Vibrio alfacsensis</name>
    <dbReference type="NCBI Taxonomy" id="1074311"/>
    <lineage>
        <taxon>Bacteria</taxon>
        <taxon>Pseudomonadati</taxon>
        <taxon>Pseudomonadota</taxon>
        <taxon>Gammaproteobacteria</taxon>
        <taxon>Vibrionales</taxon>
        <taxon>Vibrionaceae</taxon>
        <taxon>Vibrio</taxon>
    </lineage>
</organism>